<evidence type="ECO:0000256" key="3">
    <source>
        <dbReference type="PROSITE-ProRule" id="PRU00221"/>
    </source>
</evidence>
<dbReference type="PROSITE" id="PS50082">
    <property type="entry name" value="WD_REPEATS_2"/>
    <property type="match status" value="3"/>
</dbReference>
<dbReference type="Pfam" id="PF00400">
    <property type="entry name" value="WD40"/>
    <property type="match status" value="4"/>
</dbReference>
<dbReference type="PANTHER" id="PTHR19876">
    <property type="entry name" value="COATOMER"/>
    <property type="match status" value="1"/>
</dbReference>
<sequence length="729" mass="81430">MEERIAGRFEKARVKHVTAHKKEPLALVAMYNGEFELWNTASMLLIKSGSIGEIPIRAAAFIEDCECFVLGSDDGMIRLYCIDTFKIKCKVQAHSDFIRYIAVHPVLPYIATCSDDMQVKIWDYSKEISLIKTLTGHTHFVMSGDFSPQDNKTLLTCSLDHNIIAWNIETGNAAKILKGTKVPLNTVKYIKDKYIISGGDDGKINVWDSATYNLVTSVAGHIGPVTAIHCTNRGFISTGEDGIVREWDKKRFRPETATPGKVQRIWSVCSTHTGGALVGGDEGISFIKQMQSTTLTTFITTGKTEGRIVIAENTQVKQIKTANPSAQKVVTTLSFLPDRIALSETGRYLCVESDNMVYVYTVLGFLLQVSVPGHSLVWTGPEEFLMVYKDALVRYCDFEIDQKIELPEIDSVKSMVKVNNDELLLKTESMHYLISMSGEVLMEVPDVQGVYKYKDVYVMFYKNRVEIFREGERNSNNKSAQCVYEFKISGWGARDNVIFIHTGGKIVYVLITQPTKNNLKMQPVSFMSLSATGEILGVLDGVWCMDGGNVFEYEVDWELVKYQNMIVSGSMPEKIPNKYVKECIHFLVGMNMLEDAYKLADDPDEKFELLIKLGRLNDAMKISDTEAKYSRLSTLFVQAGKVSEALACAKKGLSVENEILLASLSNSVKDIGHAAEKAYDQGKSLAALAAGYRSENYKLCLDILKGTEFESLFAQTHAKHLGKQDSLKK</sequence>
<name>I3EDY9_NEMP3</name>
<keyword evidence="6" id="KW-1185">Reference proteome</keyword>
<dbReference type="FunCoup" id="I3EDY9">
    <property type="interactions" value="275"/>
</dbReference>
<dbReference type="STRING" id="935791.I3EDY9"/>
<dbReference type="Gene3D" id="1.25.40.470">
    <property type="match status" value="1"/>
</dbReference>
<dbReference type="PANTHER" id="PTHR19876:SF2">
    <property type="entry name" value="COATOMER SUBUNIT BETA"/>
    <property type="match status" value="1"/>
</dbReference>
<accession>I3EDY9</accession>
<dbReference type="Gene3D" id="2.130.10.10">
    <property type="entry name" value="YVTN repeat-like/Quinoprotein amine dehydrogenase"/>
    <property type="match status" value="1"/>
</dbReference>
<dbReference type="GO" id="GO:0030126">
    <property type="term" value="C:COPI vesicle coat"/>
    <property type="evidence" value="ECO:0007669"/>
    <property type="project" value="TreeGrafter"/>
</dbReference>
<keyword evidence="2" id="KW-0677">Repeat</keyword>
<dbReference type="GO" id="GO:0006886">
    <property type="term" value="P:intracellular protein transport"/>
    <property type="evidence" value="ECO:0007669"/>
    <property type="project" value="TreeGrafter"/>
</dbReference>
<dbReference type="PROSITE" id="PS00678">
    <property type="entry name" value="WD_REPEATS_1"/>
    <property type="match status" value="2"/>
</dbReference>
<feature type="repeat" description="WD" evidence="3">
    <location>
        <begin position="134"/>
        <end position="176"/>
    </location>
</feature>
<dbReference type="SMART" id="SM00320">
    <property type="entry name" value="WD40"/>
    <property type="match status" value="5"/>
</dbReference>
<dbReference type="InterPro" id="IPR050844">
    <property type="entry name" value="Coatomer_complex_subunit"/>
</dbReference>
<keyword evidence="1 3" id="KW-0853">WD repeat</keyword>
<dbReference type="InterPro" id="IPR001680">
    <property type="entry name" value="WD40_rpt"/>
</dbReference>
<dbReference type="InterPro" id="IPR015943">
    <property type="entry name" value="WD40/YVTN_repeat-like_dom_sf"/>
</dbReference>
<dbReference type="AlphaFoldDB" id="I3EDY9"/>
<reference evidence="5" key="1">
    <citation type="submission" date="2011-01" db="EMBL/GenBank/DDBJ databases">
        <title>The Genome Sequence of Nematocida parisii strain ERTm3.</title>
        <authorList>
            <consortium name="The Broad Institute Genome Sequencing Platform"/>
            <consortium name="The Broad Institute Genome Sequencing Center for Infectious Disease"/>
            <person name="Cuomo C."/>
            <person name="Troemel E."/>
            <person name="Young S.K."/>
            <person name="Zeng Q."/>
            <person name="Gargeya S."/>
            <person name="Fitzgerald M."/>
            <person name="Haas B."/>
            <person name="Abouelleil A."/>
            <person name="Alvarado L."/>
            <person name="Arachchi H.M."/>
            <person name="Berlin A."/>
            <person name="Chapman S.B."/>
            <person name="Gearin G."/>
            <person name="Goldberg J."/>
            <person name="Griggs A."/>
            <person name="Gujja S."/>
            <person name="Hansen M."/>
            <person name="Heiman D."/>
            <person name="Howarth C."/>
            <person name="Larimer J."/>
            <person name="Lui A."/>
            <person name="MacDonald P.J.P."/>
            <person name="McCowen C."/>
            <person name="Montmayeur A."/>
            <person name="Murphy C."/>
            <person name="Neiman D."/>
            <person name="Pearson M."/>
            <person name="Priest M."/>
            <person name="Roberts A."/>
            <person name="Saif S."/>
            <person name="Shea T."/>
            <person name="Sisk P."/>
            <person name="Stolte C."/>
            <person name="Sykes S."/>
            <person name="Wortman J."/>
            <person name="Nusbaum C."/>
            <person name="Birren B."/>
        </authorList>
    </citation>
    <scope>NUCLEOTIDE SEQUENCE</scope>
    <source>
        <strain evidence="5">ERTm3</strain>
    </source>
</reference>
<dbReference type="OMA" id="YVDYYPQ"/>
<dbReference type="InterPro" id="IPR019775">
    <property type="entry name" value="WD40_repeat_CS"/>
</dbReference>
<feature type="repeat" description="WD" evidence="3">
    <location>
        <begin position="91"/>
        <end position="123"/>
    </location>
</feature>
<dbReference type="InterPro" id="IPR036322">
    <property type="entry name" value="WD40_repeat_dom_sf"/>
</dbReference>
<evidence type="ECO:0000313" key="5">
    <source>
        <dbReference type="EMBL" id="EIJ87436.1"/>
    </source>
</evidence>
<dbReference type="GO" id="GO:0006891">
    <property type="term" value="P:intra-Golgi vesicle-mediated transport"/>
    <property type="evidence" value="ECO:0007669"/>
    <property type="project" value="TreeGrafter"/>
</dbReference>
<dbReference type="InParanoid" id="I3EDY9"/>
<feature type="domain" description="COPA/B TPR" evidence="4">
    <location>
        <begin position="572"/>
        <end position="716"/>
    </location>
</feature>
<dbReference type="PROSITE" id="PS50294">
    <property type="entry name" value="WD_REPEATS_REGION"/>
    <property type="match status" value="2"/>
</dbReference>
<dbReference type="EMBL" id="GL870882">
    <property type="protein sequence ID" value="EIJ87436.1"/>
    <property type="molecule type" value="Genomic_DNA"/>
</dbReference>
<dbReference type="SUPFAM" id="SSF50978">
    <property type="entry name" value="WD40 repeat-like"/>
    <property type="match status" value="1"/>
</dbReference>
<dbReference type="HOGENOM" id="CLU_022265_0_0_1"/>
<dbReference type="CDD" id="cd00200">
    <property type="entry name" value="WD40"/>
    <property type="match status" value="1"/>
</dbReference>
<dbReference type="GO" id="GO:0006888">
    <property type="term" value="P:endoplasmic reticulum to Golgi vesicle-mediated transport"/>
    <property type="evidence" value="ECO:0007669"/>
    <property type="project" value="TreeGrafter"/>
</dbReference>
<dbReference type="OrthoDB" id="10261470at2759"/>
<evidence type="ECO:0000256" key="1">
    <source>
        <dbReference type="ARBA" id="ARBA00022574"/>
    </source>
</evidence>
<dbReference type="GO" id="GO:0006890">
    <property type="term" value="P:retrograde vesicle-mediated transport, Golgi to endoplasmic reticulum"/>
    <property type="evidence" value="ECO:0007669"/>
    <property type="project" value="TreeGrafter"/>
</dbReference>
<evidence type="ECO:0000256" key="2">
    <source>
        <dbReference type="ARBA" id="ARBA00022737"/>
    </source>
</evidence>
<gene>
    <name evidence="5" type="ORF">NEQG_02317</name>
</gene>
<organism evidence="5 6">
    <name type="scientific">Nematocida parisii (strain ERTm3)</name>
    <name type="common">Nematode killer fungus</name>
    <dbReference type="NCBI Taxonomy" id="935791"/>
    <lineage>
        <taxon>Eukaryota</taxon>
        <taxon>Fungi</taxon>
        <taxon>Fungi incertae sedis</taxon>
        <taxon>Microsporidia</taxon>
        <taxon>Nematocida</taxon>
    </lineage>
</organism>
<proteinExistence type="predicted"/>
<feature type="repeat" description="WD" evidence="3">
    <location>
        <begin position="177"/>
        <end position="217"/>
    </location>
</feature>
<dbReference type="Pfam" id="PF23953">
    <property type="entry name" value="TPR_COPA_B"/>
    <property type="match status" value="1"/>
</dbReference>
<dbReference type="InterPro" id="IPR056176">
    <property type="entry name" value="TPR_COPA_B"/>
</dbReference>
<evidence type="ECO:0000313" key="6">
    <source>
        <dbReference type="Proteomes" id="UP000002872"/>
    </source>
</evidence>
<evidence type="ECO:0000259" key="4">
    <source>
        <dbReference type="Pfam" id="PF23953"/>
    </source>
</evidence>
<protein>
    <recommendedName>
        <fullName evidence="4">COPA/B TPR domain-containing protein</fullName>
    </recommendedName>
</protein>
<dbReference type="VEuPathDB" id="MicrosporidiaDB:NEQG_02317"/>
<dbReference type="Proteomes" id="UP000002872">
    <property type="component" value="Unassembled WGS sequence"/>
</dbReference>